<dbReference type="Gene3D" id="3.10.450.160">
    <property type="entry name" value="inner membrane protein cigr"/>
    <property type="match status" value="1"/>
</dbReference>
<feature type="compositionally biased region" description="Basic and acidic residues" evidence="1">
    <location>
        <begin position="50"/>
        <end position="74"/>
    </location>
</feature>
<accession>A0ABV7LWJ9</accession>
<keyword evidence="4" id="KW-1185">Reference proteome</keyword>
<feature type="chain" id="PRO_5046320010" evidence="2">
    <location>
        <begin position="29"/>
        <end position="140"/>
    </location>
</feature>
<feature type="region of interest" description="Disordered" evidence="1">
    <location>
        <begin position="26"/>
        <end position="94"/>
    </location>
</feature>
<keyword evidence="2" id="KW-0732">Signal</keyword>
<reference evidence="4" key="1">
    <citation type="journal article" date="2019" name="Int. J. Syst. Evol. Microbiol.">
        <title>The Global Catalogue of Microorganisms (GCM) 10K type strain sequencing project: providing services to taxonomists for standard genome sequencing and annotation.</title>
        <authorList>
            <consortium name="The Broad Institute Genomics Platform"/>
            <consortium name="The Broad Institute Genome Sequencing Center for Infectious Disease"/>
            <person name="Wu L."/>
            <person name="Ma J."/>
        </authorList>
    </citation>
    <scope>NUCLEOTIDE SEQUENCE [LARGE SCALE GENOMIC DNA]</scope>
    <source>
        <strain evidence="4">KCTC 12847</strain>
    </source>
</reference>
<dbReference type="Pfam" id="PF11776">
    <property type="entry name" value="RcnB"/>
    <property type="match status" value="1"/>
</dbReference>
<sequence>MLTRKLFSLALSLAVTTAPLAWSASALAHGPNPEPGDPHWQTDNRNQTPPRHDDKPRHAPQRGPDRHDKHDHKPSSPHQHAWRAGNTLPPAYRDERHVVHDWHHHHLPEPPRGQRWVKVDDKFVLIAVATGIIVSVLAAH</sequence>
<name>A0ABV7LWJ9_9GAMM</name>
<dbReference type="Proteomes" id="UP001595640">
    <property type="component" value="Unassembled WGS sequence"/>
</dbReference>
<gene>
    <name evidence="3" type="ORF">ACFOEI_02845</name>
</gene>
<dbReference type="RefSeq" id="WP_019019093.1">
    <property type="nucleotide sequence ID" value="NZ_BMXD01000006.1"/>
</dbReference>
<feature type="signal peptide" evidence="2">
    <location>
        <begin position="1"/>
        <end position="28"/>
    </location>
</feature>
<dbReference type="InterPro" id="IPR024572">
    <property type="entry name" value="RcnB"/>
</dbReference>
<organism evidence="3 4">
    <name type="scientific">Modicisalibacter luteus</name>
    <dbReference type="NCBI Taxonomy" id="453962"/>
    <lineage>
        <taxon>Bacteria</taxon>
        <taxon>Pseudomonadati</taxon>
        <taxon>Pseudomonadota</taxon>
        <taxon>Gammaproteobacteria</taxon>
        <taxon>Oceanospirillales</taxon>
        <taxon>Halomonadaceae</taxon>
        <taxon>Modicisalibacter</taxon>
    </lineage>
</organism>
<evidence type="ECO:0000313" key="3">
    <source>
        <dbReference type="EMBL" id="MFC3291008.1"/>
    </source>
</evidence>
<evidence type="ECO:0000256" key="2">
    <source>
        <dbReference type="SAM" id="SignalP"/>
    </source>
</evidence>
<protein>
    <submittedName>
        <fullName evidence="3">RcnB family protein</fullName>
    </submittedName>
</protein>
<dbReference type="EMBL" id="JBHRUH010000004">
    <property type="protein sequence ID" value="MFC3291008.1"/>
    <property type="molecule type" value="Genomic_DNA"/>
</dbReference>
<proteinExistence type="predicted"/>
<evidence type="ECO:0000313" key="4">
    <source>
        <dbReference type="Proteomes" id="UP001595640"/>
    </source>
</evidence>
<comment type="caution">
    <text evidence="3">The sequence shown here is derived from an EMBL/GenBank/DDBJ whole genome shotgun (WGS) entry which is preliminary data.</text>
</comment>
<evidence type="ECO:0000256" key="1">
    <source>
        <dbReference type="SAM" id="MobiDB-lite"/>
    </source>
</evidence>